<keyword evidence="4 8" id="KW-0479">Metal-binding</keyword>
<evidence type="ECO:0000313" key="9">
    <source>
        <dbReference type="EMBL" id="CAI3992245.1"/>
    </source>
</evidence>
<evidence type="ECO:0000256" key="1">
    <source>
        <dbReference type="ARBA" id="ARBA00001971"/>
    </source>
</evidence>
<dbReference type="GO" id="GO:0016705">
    <property type="term" value="F:oxidoreductase activity, acting on paired donors, with incorporation or reduction of molecular oxygen"/>
    <property type="evidence" value="ECO:0007669"/>
    <property type="project" value="InterPro"/>
</dbReference>
<dbReference type="InterPro" id="IPR050479">
    <property type="entry name" value="CYP11_CYP27_families"/>
</dbReference>
<accession>A0A9P1CIS0</accession>
<dbReference type="GO" id="GO:0020037">
    <property type="term" value="F:heme binding"/>
    <property type="evidence" value="ECO:0007669"/>
    <property type="project" value="InterPro"/>
</dbReference>
<dbReference type="GO" id="GO:0005506">
    <property type="term" value="F:iron ion binding"/>
    <property type="evidence" value="ECO:0007669"/>
    <property type="project" value="InterPro"/>
</dbReference>
<dbReference type="EMBL" id="CAMXCT010001688">
    <property type="protein sequence ID" value="CAI3992245.1"/>
    <property type="molecule type" value="Genomic_DNA"/>
</dbReference>
<evidence type="ECO:0000256" key="5">
    <source>
        <dbReference type="ARBA" id="ARBA00023002"/>
    </source>
</evidence>
<evidence type="ECO:0000256" key="8">
    <source>
        <dbReference type="PIRSR" id="PIRSR602401-1"/>
    </source>
</evidence>
<dbReference type="Gene3D" id="1.10.630.10">
    <property type="entry name" value="Cytochrome P450"/>
    <property type="match status" value="1"/>
</dbReference>
<organism evidence="9">
    <name type="scientific">Cladocopium goreaui</name>
    <dbReference type="NCBI Taxonomy" id="2562237"/>
    <lineage>
        <taxon>Eukaryota</taxon>
        <taxon>Sar</taxon>
        <taxon>Alveolata</taxon>
        <taxon>Dinophyceae</taxon>
        <taxon>Suessiales</taxon>
        <taxon>Symbiodiniaceae</taxon>
        <taxon>Cladocopium</taxon>
    </lineage>
</organism>
<evidence type="ECO:0000256" key="2">
    <source>
        <dbReference type="ARBA" id="ARBA00010617"/>
    </source>
</evidence>
<gene>
    <name evidence="9" type="ORF">C1SCF055_LOCUS19088</name>
</gene>
<reference evidence="9" key="1">
    <citation type="submission" date="2022-10" db="EMBL/GenBank/DDBJ databases">
        <authorList>
            <person name="Chen Y."/>
            <person name="Dougan E. K."/>
            <person name="Chan C."/>
            <person name="Rhodes N."/>
            <person name="Thang M."/>
        </authorList>
    </citation>
    <scope>NUCLEOTIDE SEQUENCE</scope>
</reference>
<evidence type="ECO:0000313" key="11">
    <source>
        <dbReference type="EMBL" id="CAL4779557.1"/>
    </source>
</evidence>
<evidence type="ECO:0000313" key="10">
    <source>
        <dbReference type="EMBL" id="CAL1145620.1"/>
    </source>
</evidence>
<dbReference type="PRINTS" id="PR00463">
    <property type="entry name" value="EP450I"/>
</dbReference>
<dbReference type="Pfam" id="PF00067">
    <property type="entry name" value="p450"/>
    <property type="match status" value="1"/>
</dbReference>
<reference evidence="10" key="2">
    <citation type="submission" date="2024-04" db="EMBL/GenBank/DDBJ databases">
        <authorList>
            <person name="Chen Y."/>
            <person name="Shah S."/>
            <person name="Dougan E. K."/>
            <person name="Thang M."/>
            <person name="Chan C."/>
        </authorList>
    </citation>
    <scope>NUCLEOTIDE SEQUENCE [LARGE SCALE GENOMIC DNA]</scope>
</reference>
<dbReference type="InterPro" id="IPR001128">
    <property type="entry name" value="Cyt_P450"/>
</dbReference>
<dbReference type="SUPFAM" id="SSF48264">
    <property type="entry name" value="Cytochrome P450"/>
    <property type="match status" value="1"/>
</dbReference>
<protein>
    <submittedName>
        <fullName evidence="11">1,25-dihydroxyvitamin D(3) 24-hydroxylase, mitochondrial (24-OHase) (Vitamin D(3) 24-hydroxylase) (Cytochrome P450 24A1) (Cytochrome P450-CC24)</fullName>
    </submittedName>
</protein>
<dbReference type="PRINTS" id="PR00385">
    <property type="entry name" value="P450"/>
</dbReference>
<evidence type="ECO:0000256" key="4">
    <source>
        <dbReference type="ARBA" id="ARBA00022723"/>
    </source>
</evidence>
<comment type="cofactor">
    <cofactor evidence="1 8">
        <name>heme</name>
        <dbReference type="ChEBI" id="CHEBI:30413"/>
    </cofactor>
</comment>
<dbReference type="AlphaFoldDB" id="A0A9P1CIS0"/>
<dbReference type="OrthoDB" id="424219at2759"/>
<dbReference type="EMBL" id="CAMXCT030001688">
    <property type="protein sequence ID" value="CAL4779557.1"/>
    <property type="molecule type" value="Genomic_DNA"/>
</dbReference>
<dbReference type="GO" id="GO:0004497">
    <property type="term" value="F:monooxygenase activity"/>
    <property type="evidence" value="ECO:0007669"/>
    <property type="project" value="UniProtKB-KW"/>
</dbReference>
<name>A0A9P1CIS0_9DINO</name>
<dbReference type="PANTHER" id="PTHR24279">
    <property type="entry name" value="CYTOCHROME P450"/>
    <property type="match status" value="1"/>
</dbReference>
<proteinExistence type="inferred from homology"/>
<keyword evidence="5" id="KW-0560">Oxidoreductase</keyword>
<comment type="similarity">
    <text evidence="2">Belongs to the cytochrome P450 family.</text>
</comment>
<dbReference type="PANTHER" id="PTHR24279:SF120">
    <property type="entry name" value="CYTOCHROME P450"/>
    <property type="match status" value="1"/>
</dbReference>
<dbReference type="EMBL" id="CAMXCT020001688">
    <property type="protein sequence ID" value="CAL1145620.1"/>
    <property type="molecule type" value="Genomic_DNA"/>
</dbReference>
<evidence type="ECO:0000256" key="3">
    <source>
        <dbReference type="ARBA" id="ARBA00022617"/>
    </source>
</evidence>
<keyword evidence="6 8" id="KW-0408">Iron</keyword>
<keyword evidence="3 8" id="KW-0349">Heme</keyword>
<dbReference type="InterPro" id="IPR017972">
    <property type="entry name" value="Cyt_P450_CS"/>
</dbReference>
<dbReference type="InterPro" id="IPR002401">
    <property type="entry name" value="Cyt_P450_E_grp-I"/>
</dbReference>
<keyword evidence="7" id="KW-0503">Monooxygenase</keyword>
<dbReference type="InterPro" id="IPR036396">
    <property type="entry name" value="Cyt_P450_sf"/>
</dbReference>
<feature type="binding site" description="axial binding residue" evidence="8">
    <location>
        <position position="449"/>
    </location>
    <ligand>
        <name>heme</name>
        <dbReference type="ChEBI" id="CHEBI:30413"/>
    </ligand>
    <ligandPart>
        <name>Fe</name>
        <dbReference type="ChEBI" id="CHEBI:18248"/>
    </ligandPart>
</feature>
<keyword evidence="12" id="KW-1185">Reference proteome</keyword>
<comment type="caution">
    <text evidence="9">The sequence shown here is derived from an EMBL/GenBank/DDBJ whole genome shotgun (WGS) entry which is preliminary data.</text>
</comment>
<sequence>MRAVAARKSSAALSLRAGFNGTNVLPFSELPGPKWPVLGAMPTMMSYGFSRFSEYYRYMYNTYGVIVDATVLGEPTVIVYDPREFRKVFQLEGRYPQGILKDNWAQKYACKKTGLPLSALAADGEEWRTTRHALQKDVFNVAAATSYCGPVTDAAEKVMTSLKTKTRAGEEVNFHHIMMNSVADVFTAAVFGKSIGMSDDSASQEHRVWVDGAMRIVSLMAKMILQPYIKYWPEASATYREFESIVVKMQETSTKLVKDCLEAYKDFEGPEDDLPYVVRAARRNELDPEKFVSEMQAVVVAGVDTTYHILLWNILKLASYPAAQQRLRDEVHQALGPAGTFTREKLSEMPYLKAVMRETNRHTPPGPLFTLRFLDQDVTLCDYHVPAGTRIIMSVEGLQSDPAIVDDPDLFQPERFLQDAVEQRKGDPLKSILDHKFLGNPFGFGARMCLGARLADMEIMTLMSKFVANFEFEVLPGQTWDVKMTTMNVPDPMPKLKFTARAQPPESPLANAIFCESIPGIKRKYAAQEQHDLATRYRIQWRQLLPEALDQEEGSKEKEFVDVEGMEVQGPCIAIPLQQRHPGLLQLRVFQKDFPDSIVAWNDWGRAARKDFDWLSRSSFPMPVSVPAPASPTATVEVSQPDGSSLVVFLKYVLPMQMSSWLTSGTLRWQYRCRDATFEHSEDWFVDSLDSIVKEEDVSVQSPALRGDWDHASAIFSVRYRMGDNWSKWSASAPCSLLVAQEPLKISISPCEESFTEAIISLHAVSATGHVKALQCRIELQQDGVWQPVLATEEPLEAPLSCKLLHLWPGERYGVRVLSRRWRIDSEWQEQYEEFKQPLTGTEHGIPPIRAVPDDTLAGVAEASGDESEPVSWYSFWLPAMVATWAVECSFVEWRMEDAADSTWQLATFQRPPLRTDLRKDSRFSSGSGLRVLLPQVVRTIFVRLRHVCGLVTSPAVVLPHLTPPSKPTASLVVKDSGLAVQLHIDGLWEHGQATLLQFMALFSNADLEEESATGGSHCEELPLLSIAGDAPASPKGQYLVDLEAAVTLHQ</sequence>
<evidence type="ECO:0000256" key="6">
    <source>
        <dbReference type="ARBA" id="ARBA00023004"/>
    </source>
</evidence>
<evidence type="ECO:0000256" key="7">
    <source>
        <dbReference type="ARBA" id="ARBA00023033"/>
    </source>
</evidence>
<dbReference type="Proteomes" id="UP001152797">
    <property type="component" value="Unassembled WGS sequence"/>
</dbReference>
<evidence type="ECO:0000313" key="12">
    <source>
        <dbReference type="Proteomes" id="UP001152797"/>
    </source>
</evidence>
<dbReference type="PROSITE" id="PS00086">
    <property type="entry name" value="CYTOCHROME_P450"/>
    <property type="match status" value="1"/>
</dbReference>